<dbReference type="AlphaFoldDB" id="A0A022XLL5"/>
<evidence type="ECO:0000313" key="1">
    <source>
        <dbReference type="EMBL" id="EZF71218.1"/>
    </source>
</evidence>
<organism evidence="1 2">
    <name type="scientific">Trichophyton soudanense CBS 452.61</name>
    <dbReference type="NCBI Taxonomy" id="1215331"/>
    <lineage>
        <taxon>Eukaryota</taxon>
        <taxon>Fungi</taxon>
        <taxon>Dikarya</taxon>
        <taxon>Ascomycota</taxon>
        <taxon>Pezizomycotina</taxon>
        <taxon>Eurotiomycetes</taxon>
        <taxon>Eurotiomycetidae</taxon>
        <taxon>Onygenales</taxon>
        <taxon>Arthrodermataceae</taxon>
        <taxon>Trichophyton</taxon>
    </lineage>
</organism>
<name>A0A022XLL5_TRISD</name>
<protein>
    <submittedName>
        <fullName evidence="1">Uncharacterized protein</fullName>
    </submittedName>
</protein>
<evidence type="ECO:0000313" key="2">
    <source>
        <dbReference type="Proteomes" id="UP000023623"/>
    </source>
</evidence>
<dbReference type="HOGENOM" id="CLU_1391133_0_0_1"/>
<dbReference type="Proteomes" id="UP000023623">
    <property type="component" value="Unassembled WGS sequence"/>
</dbReference>
<gene>
    <name evidence="1" type="ORF">H105_06623</name>
</gene>
<proteinExistence type="predicted"/>
<reference evidence="1 2" key="1">
    <citation type="submission" date="2014-02" db="EMBL/GenBank/DDBJ databases">
        <title>The Genome Sequence of Trichophyton rubrum (morphotype soudanense) CBS 452.61.</title>
        <authorList>
            <consortium name="The Broad Institute Genomics Platform"/>
            <person name="Cuomo C.A."/>
            <person name="White T.C."/>
            <person name="Graser Y."/>
            <person name="Martinez-Rossi N."/>
            <person name="Heitman J."/>
            <person name="Young S.K."/>
            <person name="Zeng Q."/>
            <person name="Gargeya S."/>
            <person name="Abouelleil A."/>
            <person name="Alvarado L."/>
            <person name="Chapman S.B."/>
            <person name="Gainer-Dewar J."/>
            <person name="Goldberg J."/>
            <person name="Griggs A."/>
            <person name="Gujja S."/>
            <person name="Hansen M."/>
            <person name="Howarth C."/>
            <person name="Imamovic A."/>
            <person name="Larimer J."/>
            <person name="Martinez D."/>
            <person name="Murphy C."/>
            <person name="Pearson M.D."/>
            <person name="Persinoti G."/>
            <person name="Poon T."/>
            <person name="Priest M."/>
            <person name="Roberts A.D."/>
            <person name="Saif S."/>
            <person name="Shea T.D."/>
            <person name="Sykes S.N."/>
            <person name="Wortman J."/>
            <person name="Nusbaum C."/>
            <person name="Birren B."/>
        </authorList>
    </citation>
    <scope>NUCLEOTIDE SEQUENCE [LARGE SCALE GENOMIC DNA]</scope>
    <source>
        <strain evidence="1 2">CBS 452.61</strain>
    </source>
</reference>
<keyword evidence="2" id="KW-1185">Reference proteome</keyword>
<sequence length="196" mass="22124">MAEDDTMPQQQNGNMAERRRNMMECDEWPNGLFRRYEVREREKLGANQGWYGTVHRNNNNNGEDKWDFRENPVVEAGMAQATPPNLIDPAAAFNQQKLRANRSPVFVFLPVPYGVPPASWMYCYENTGVGLVESGAEVIGEQRGRYAQSNGENIGQRWTGPRQAGLHADRLPCDLSVLLVSCLAEAFSCKPLRANY</sequence>
<dbReference type="EMBL" id="KK208901">
    <property type="protein sequence ID" value="EZF71218.1"/>
    <property type="molecule type" value="Genomic_DNA"/>
</dbReference>
<accession>A0A022XLL5</accession>